<gene>
    <name evidence="2" type="ORF">ATNIH1004_004189</name>
    <name evidence="3" type="ORF">EYZ11_001972</name>
</gene>
<reference evidence="3 4" key="1">
    <citation type="submission" date="2019-03" db="EMBL/GenBank/DDBJ databases">
        <title>The genome sequence of a newly discovered highly antifungal drug resistant Aspergillus species, Aspergillus tanneri NIH 1004.</title>
        <authorList>
            <person name="Mounaud S."/>
            <person name="Singh I."/>
            <person name="Joardar V."/>
            <person name="Pakala S."/>
            <person name="Pakala S."/>
            <person name="Venepally P."/>
            <person name="Hoover J."/>
            <person name="Nierman W."/>
            <person name="Chung J."/>
            <person name="Losada L."/>
        </authorList>
    </citation>
    <scope>NUCLEOTIDE SEQUENCE [LARGE SCALE GENOMIC DNA]</scope>
    <source>
        <strain evidence="3 4">NIH1004</strain>
    </source>
</reference>
<keyword evidence="1" id="KW-1133">Transmembrane helix</keyword>
<dbReference type="EMBL" id="SOSA01000041">
    <property type="protein sequence ID" value="THC98542.1"/>
    <property type="molecule type" value="Genomic_DNA"/>
</dbReference>
<dbReference type="EMBL" id="QUQM01000003">
    <property type="protein sequence ID" value="KAA8648304.1"/>
    <property type="molecule type" value="Genomic_DNA"/>
</dbReference>
<dbReference type="AlphaFoldDB" id="A0A4S3JS16"/>
<accession>A0A4S3JS16</accession>
<dbReference type="OrthoDB" id="4426556at2759"/>
<comment type="caution">
    <text evidence="3">The sequence shown here is derived from an EMBL/GenBank/DDBJ whole genome shotgun (WGS) entry which is preliminary data.</text>
</comment>
<protein>
    <submittedName>
        <fullName evidence="3">Uncharacterized protein</fullName>
    </submittedName>
</protein>
<evidence type="ECO:0000313" key="3">
    <source>
        <dbReference type="EMBL" id="THC98542.1"/>
    </source>
</evidence>
<proteinExistence type="predicted"/>
<evidence type="ECO:0000313" key="2">
    <source>
        <dbReference type="EMBL" id="KAA8648304.1"/>
    </source>
</evidence>
<reference evidence="2 5" key="2">
    <citation type="submission" date="2019-08" db="EMBL/GenBank/DDBJ databases">
        <title>The genome sequence of a newly discovered highly antifungal drug resistant Aspergillus species, Aspergillus tanneri NIH 1004.</title>
        <authorList>
            <person name="Mounaud S."/>
            <person name="Singh I."/>
            <person name="Joardar V."/>
            <person name="Pakala S."/>
            <person name="Pakala S."/>
            <person name="Venepally P."/>
            <person name="Chung J.K."/>
            <person name="Losada L."/>
            <person name="Nierman W.C."/>
        </authorList>
    </citation>
    <scope>NUCLEOTIDE SEQUENCE [LARGE SCALE GENOMIC DNA]</scope>
    <source>
        <strain evidence="2 5">NIH1004</strain>
    </source>
</reference>
<evidence type="ECO:0000313" key="5">
    <source>
        <dbReference type="Proteomes" id="UP000324241"/>
    </source>
</evidence>
<name>A0A4S3JS16_9EURO</name>
<dbReference type="STRING" id="1220188.A0A4S3JS16"/>
<keyword evidence="1" id="KW-0472">Membrane</keyword>
<keyword evidence="4" id="KW-1185">Reference proteome</keyword>
<dbReference type="GeneID" id="54326891"/>
<feature type="transmembrane region" description="Helical" evidence="1">
    <location>
        <begin position="73"/>
        <end position="96"/>
    </location>
</feature>
<keyword evidence="1" id="KW-0812">Transmembrane</keyword>
<evidence type="ECO:0000256" key="1">
    <source>
        <dbReference type="SAM" id="Phobius"/>
    </source>
</evidence>
<evidence type="ECO:0000313" key="4">
    <source>
        <dbReference type="Proteomes" id="UP000308092"/>
    </source>
</evidence>
<sequence length="131" mass="14193">MLNLLVVRYQKHGCTPPSRGVCSSREVCSGTASSHRAGDLLIYMAVVNYLTDADEGYAASPLASYQLFENLGYGWAGSLMGFISVALSLVPVVLVWKGPEIRGRCPFMSESTFAAYEEVPKDETGRSGCKM</sequence>
<dbReference type="VEuPathDB" id="FungiDB:EYZ11_001972"/>
<organism evidence="3 4">
    <name type="scientific">Aspergillus tanneri</name>
    <dbReference type="NCBI Taxonomy" id="1220188"/>
    <lineage>
        <taxon>Eukaryota</taxon>
        <taxon>Fungi</taxon>
        <taxon>Dikarya</taxon>
        <taxon>Ascomycota</taxon>
        <taxon>Pezizomycotina</taxon>
        <taxon>Eurotiomycetes</taxon>
        <taxon>Eurotiomycetidae</taxon>
        <taxon>Eurotiales</taxon>
        <taxon>Aspergillaceae</taxon>
        <taxon>Aspergillus</taxon>
        <taxon>Aspergillus subgen. Circumdati</taxon>
    </lineage>
</organism>
<dbReference type="RefSeq" id="XP_033427665.1">
    <property type="nucleotide sequence ID" value="XM_033568859.1"/>
</dbReference>
<dbReference type="Proteomes" id="UP000324241">
    <property type="component" value="Unassembled WGS sequence"/>
</dbReference>
<dbReference type="Proteomes" id="UP000308092">
    <property type="component" value="Unassembled WGS sequence"/>
</dbReference>